<dbReference type="InterPro" id="IPR000070">
    <property type="entry name" value="Pectinesterase_cat"/>
</dbReference>
<dbReference type="Proteomes" id="UP001418222">
    <property type="component" value="Unassembled WGS sequence"/>
</dbReference>
<dbReference type="GO" id="GO:0042545">
    <property type="term" value="P:cell wall modification"/>
    <property type="evidence" value="ECO:0007669"/>
    <property type="project" value="UniProtKB-UniRule"/>
</dbReference>
<comment type="catalytic activity">
    <reaction evidence="6 8">
        <text>[(1-&gt;4)-alpha-D-galacturonosyl methyl ester](n) + n H2O = [(1-&gt;4)-alpha-D-galacturonosyl](n) + n methanol + n H(+)</text>
        <dbReference type="Rhea" id="RHEA:22380"/>
        <dbReference type="Rhea" id="RHEA-COMP:14570"/>
        <dbReference type="Rhea" id="RHEA-COMP:14573"/>
        <dbReference type="ChEBI" id="CHEBI:15377"/>
        <dbReference type="ChEBI" id="CHEBI:15378"/>
        <dbReference type="ChEBI" id="CHEBI:17790"/>
        <dbReference type="ChEBI" id="CHEBI:140522"/>
        <dbReference type="ChEBI" id="CHEBI:140523"/>
        <dbReference type="EC" id="3.1.1.11"/>
    </reaction>
</comment>
<evidence type="ECO:0000256" key="8">
    <source>
        <dbReference type="RuleBase" id="RU000589"/>
    </source>
</evidence>
<name>A0AAP0FY16_9ASPA</name>
<evidence type="ECO:0000256" key="7">
    <source>
        <dbReference type="PROSITE-ProRule" id="PRU10040"/>
    </source>
</evidence>
<dbReference type="GO" id="GO:0045490">
    <property type="term" value="P:pectin catabolic process"/>
    <property type="evidence" value="ECO:0007669"/>
    <property type="project" value="UniProtKB-UniRule"/>
</dbReference>
<dbReference type="EMBL" id="JBBWWQ010000017">
    <property type="protein sequence ID" value="KAK8924007.1"/>
    <property type="molecule type" value="Genomic_DNA"/>
</dbReference>
<evidence type="ECO:0000256" key="2">
    <source>
        <dbReference type="ARBA" id="ARBA00008891"/>
    </source>
</evidence>
<keyword evidence="4 8" id="KW-0378">Hydrolase</keyword>
<feature type="region of interest" description="Disordered" evidence="9">
    <location>
        <begin position="317"/>
        <end position="362"/>
    </location>
</feature>
<accession>A0AAP0FY16</accession>
<feature type="compositionally biased region" description="Basic residues" evidence="9">
    <location>
        <begin position="338"/>
        <end position="349"/>
    </location>
</feature>
<gene>
    <name evidence="11" type="primary">QRT1</name>
    <name evidence="11" type="ORF">KSP39_PZI019355</name>
</gene>
<feature type="domain" description="Pectinesterase catalytic" evidence="10">
    <location>
        <begin position="126"/>
        <end position="212"/>
    </location>
</feature>
<dbReference type="PROSITE" id="PS00503">
    <property type="entry name" value="PECTINESTERASE_2"/>
    <property type="match status" value="1"/>
</dbReference>
<evidence type="ECO:0000313" key="12">
    <source>
        <dbReference type="Proteomes" id="UP001418222"/>
    </source>
</evidence>
<reference evidence="11 12" key="1">
    <citation type="journal article" date="2022" name="Nat. Plants">
        <title>Genomes of leafy and leafless Platanthera orchids illuminate the evolution of mycoheterotrophy.</title>
        <authorList>
            <person name="Li M.H."/>
            <person name="Liu K.W."/>
            <person name="Li Z."/>
            <person name="Lu H.C."/>
            <person name="Ye Q.L."/>
            <person name="Zhang D."/>
            <person name="Wang J.Y."/>
            <person name="Li Y.F."/>
            <person name="Zhong Z.M."/>
            <person name="Liu X."/>
            <person name="Yu X."/>
            <person name="Liu D.K."/>
            <person name="Tu X.D."/>
            <person name="Liu B."/>
            <person name="Hao Y."/>
            <person name="Liao X.Y."/>
            <person name="Jiang Y.T."/>
            <person name="Sun W.H."/>
            <person name="Chen J."/>
            <person name="Chen Y.Q."/>
            <person name="Ai Y."/>
            <person name="Zhai J.W."/>
            <person name="Wu S.S."/>
            <person name="Zhou Z."/>
            <person name="Hsiao Y.Y."/>
            <person name="Wu W.L."/>
            <person name="Chen Y.Y."/>
            <person name="Lin Y.F."/>
            <person name="Hsu J.L."/>
            <person name="Li C.Y."/>
            <person name="Wang Z.W."/>
            <person name="Zhao X."/>
            <person name="Zhong W.Y."/>
            <person name="Ma X.K."/>
            <person name="Ma L."/>
            <person name="Huang J."/>
            <person name="Chen G.Z."/>
            <person name="Huang M.Z."/>
            <person name="Huang L."/>
            <person name="Peng D.H."/>
            <person name="Luo Y.B."/>
            <person name="Zou S.Q."/>
            <person name="Chen S.P."/>
            <person name="Lan S."/>
            <person name="Tsai W.C."/>
            <person name="Van de Peer Y."/>
            <person name="Liu Z.J."/>
        </authorList>
    </citation>
    <scope>NUCLEOTIDE SEQUENCE [LARGE SCALE GENOMIC DNA]</scope>
    <source>
        <strain evidence="11">Lor287</strain>
    </source>
</reference>
<keyword evidence="12" id="KW-1185">Reference proteome</keyword>
<keyword evidence="5 8" id="KW-0063">Aspartyl esterase</keyword>
<dbReference type="InterPro" id="IPR011050">
    <property type="entry name" value="Pectin_lyase_fold/virulence"/>
</dbReference>
<dbReference type="AlphaFoldDB" id="A0AAP0FY16"/>
<evidence type="ECO:0000313" key="11">
    <source>
        <dbReference type="EMBL" id="KAK8924007.1"/>
    </source>
</evidence>
<feature type="active site" evidence="7">
    <location>
        <position position="195"/>
    </location>
</feature>
<evidence type="ECO:0000256" key="5">
    <source>
        <dbReference type="ARBA" id="ARBA00023085"/>
    </source>
</evidence>
<comment type="caution">
    <text evidence="11">The sequence shown here is derived from an EMBL/GenBank/DDBJ whole genome shotgun (WGS) entry which is preliminary data.</text>
</comment>
<dbReference type="PANTHER" id="PTHR31321:SF31">
    <property type="entry name" value="PECTINESTERASE QRT1"/>
    <property type="match status" value="1"/>
</dbReference>
<evidence type="ECO:0000256" key="6">
    <source>
        <dbReference type="ARBA" id="ARBA00047928"/>
    </source>
</evidence>
<dbReference type="InterPro" id="IPR033131">
    <property type="entry name" value="Pectinesterase_Asp_AS"/>
</dbReference>
<dbReference type="Pfam" id="PF01095">
    <property type="entry name" value="Pectinesterase"/>
    <property type="match status" value="1"/>
</dbReference>
<dbReference type="InterPro" id="IPR012334">
    <property type="entry name" value="Pectin_lyas_fold"/>
</dbReference>
<dbReference type="Gene3D" id="2.160.20.10">
    <property type="entry name" value="Single-stranded right-handed beta-helix, Pectin lyase-like"/>
    <property type="match status" value="1"/>
</dbReference>
<evidence type="ECO:0000256" key="9">
    <source>
        <dbReference type="SAM" id="MobiDB-lite"/>
    </source>
</evidence>
<evidence type="ECO:0000256" key="4">
    <source>
        <dbReference type="ARBA" id="ARBA00022801"/>
    </source>
</evidence>
<dbReference type="PANTHER" id="PTHR31321">
    <property type="entry name" value="ACYL-COA THIOESTER HYDROLASE YBHC-RELATED"/>
    <property type="match status" value="1"/>
</dbReference>
<organism evidence="11 12">
    <name type="scientific">Platanthera zijinensis</name>
    <dbReference type="NCBI Taxonomy" id="2320716"/>
    <lineage>
        <taxon>Eukaryota</taxon>
        <taxon>Viridiplantae</taxon>
        <taxon>Streptophyta</taxon>
        <taxon>Embryophyta</taxon>
        <taxon>Tracheophyta</taxon>
        <taxon>Spermatophyta</taxon>
        <taxon>Magnoliopsida</taxon>
        <taxon>Liliopsida</taxon>
        <taxon>Asparagales</taxon>
        <taxon>Orchidaceae</taxon>
        <taxon>Orchidoideae</taxon>
        <taxon>Orchideae</taxon>
        <taxon>Orchidinae</taxon>
        <taxon>Platanthera</taxon>
    </lineage>
</organism>
<dbReference type="EC" id="3.1.1.11" evidence="3 8"/>
<comment type="pathway">
    <text evidence="1 8">Glycan metabolism; pectin degradation; 2-dehydro-3-deoxy-D-gluconate from pectin: step 1/5.</text>
</comment>
<proteinExistence type="inferred from homology"/>
<dbReference type="SUPFAM" id="SSF51126">
    <property type="entry name" value="Pectin lyase-like"/>
    <property type="match status" value="1"/>
</dbReference>
<sequence length="362" mass="39179">MNEDQHTIVESVVEHVSTDVEVDHVPANPTDFEPLYMRSVAHLEQLLNLLEVIMIHAESDASLPKQSVEPSEQPVISEGIMLDVNNVAVSAATEEGCFSKIDSKEQDPQAVLLGLPQAELQLLCSLLAREGMKLCSQNTAPAAEAGASGMQAMALRLAGDKTLIYQSRILGSQDTLFDQIGKHYFYQCYIQGSIDFIFGNARSLYQKCAHFPPFPGCDRRQQYVRVEAVTLHPGGGGLVNIGQSMTQMGRILRRLEFGDPSMFNGDMVKRTKKTINVLSVAAAAIGNCEVEISEYLTHVPNISRTKLAAYRGLPAGEAGGSTVARPGRGPAVSGGQAARRRGPSRRRRFSSMGRGSGSLPPP</sequence>
<protein>
    <recommendedName>
        <fullName evidence="3 8">Pectinesterase</fullName>
        <ecNumber evidence="3 8">3.1.1.11</ecNumber>
    </recommendedName>
</protein>
<evidence type="ECO:0000259" key="10">
    <source>
        <dbReference type="Pfam" id="PF01095"/>
    </source>
</evidence>
<dbReference type="GO" id="GO:0030599">
    <property type="term" value="F:pectinesterase activity"/>
    <property type="evidence" value="ECO:0007669"/>
    <property type="project" value="UniProtKB-UniRule"/>
</dbReference>
<evidence type="ECO:0000256" key="3">
    <source>
        <dbReference type="ARBA" id="ARBA00013229"/>
    </source>
</evidence>
<evidence type="ECO:0000256" key="1">
    <source>
        <dbReference type="ARBA" id="ARBA00005184"/>
    </source>
</evidence>
<comment type="similarity">
    <text evidence="2">Belongs to the pectinesterase family.</text>
</comment>